<dbReference type="STRING" id="161767.ENSAPEP00000034621"/>
<dbReference type="GeneTree" id="ENSGT00940000165336"/>
<proteinExistence type="predicted"/>
<reference evidence="1" key="2">
    <citation type="submission" date="2025-08" db="UniProtKB">
        <authorList>
            <consortium name="Ensembl"/>
        </authorList>
    </citation>
    <scope>IDENTIFICATION</scope>
</reference>
<sequence>MMHNMGQEIPIFQGIWTDEKRCFYGIRERKISLLGFLRVRFWMNGLRTFKNGFMGHVLGEGLVLGGVFGQGEQGILLEHRETEFVDKVNSEEVFRSVRRKSQELQHFEKK</sequence>
<evidence type="ECO:0000313" key="2">
    <source>
        <dbReference type="Proteomes" id="UP000265080"/>
    </source>
</evidence>
<reference evidence="1" key="3">
    <citation type="submission" date="2025-09" db="UniProtKB">
        <authorList>
            <consortium name="Ensembl"/>
        </authorList>
    </citation>
    <scope>IDENTIFICATION</scope>
</reference>
<accession>A0A3P8UCP3</accession>
<organism evidence="1 2">
    <name type="scientific">Amphiprion percula</name>
    <name type="common">Orange clownfish</name>
    <name type="synonym">Lutjanus percula</name>
    <dbReference type="NCBI Taxonomy" id="161767"/>
    <lineage>
        <taxon>Eukaryota</taxon>
        <taxon>Metazoa</taxon>
        <taxon>Chordata</taxon>
        <taxon>Craniata</taxon>
        <taxon>Vertebrata</taxon>
        <taxon>Euteleostomi</taxon>
        <taxon>Actinopterygii</taxon>
        <taxon>Neopterygii</taxon>
        <taxon>Teleostei</taxon>
        <taxon>Neoteleostei</taxon>
        <taxon>Acanthomorphata</taxon>
        <taxon>Ovalentaria</taxon>
        <taxon>Pomacentridae</taxon>
        <taxon>Amphiprion</taxon>
    </lineage>
</organism>
<keyword evidence="2" id="KW-1185">Reference proteome</keyword>
<dbReference type="Proteomes" id="UP000265080">
    <property type="component" value="Chromosome 9"/>
</dbReference>
<name>A0A3P8UCP3_AMPPE</name>
<reference evidence="1 2" key="1">
    <citation type="submission" date="2018-03" db="EMBL/GenBank/DDBJ databases">
        <title>Finding Nemo's genes: A chromosome-scale reference assembly of the genome of the orange clownfish Amphiprion percula.</title>
        <authorList>
            <person name="Lehmann R."/>
        </authorList>
    </citation>
    <scope>NUCLEOTIDE SEQUENCE</scope>
</reference>
<dbReference type="Ensembl" id="ENSAPET00000035514.1">
    <property type="protein sequence ID" value="ENSAPEP00000034621.1"/>
    <property type="gene ID" value="ENSAPEG00000024587.1"/>
</dbReference>
<dbReference type="AlphaFoldDB" id="A0A3P8UCP3"/>
<evidence type="ECO:0000313" key="1">
    <source>
        <dbReference type="Ensembl" id="ENSAPEP00000034621.1"/>
    </source>
</evidence>
<protein>
    <submittedName>
        <fullName evidence="1">Selenoprotein U1b</fullName>
    </submittedName>
</protein>